<accession>A0A0G1YHB1</accession>
<evidence type="ECO:0000313" key="3">
    <source>
        <dbReference type="Proteomes" id="UP000034119"/>
    </source>
</evidence>
<gene>
    <name evidence="2" type="ORF">UY40_C0008G0006</name>
</gene>
<evidence type="ECO:0000256" key="1">
    <source>
        <dbReference type="SAM" id="MobiDB-lite"/>
    </source>
</evidence>
<comment type="caution">
    <text evidence="2">The sequence shown here is derived from an EMBL/GenBank/DDBJ whole genome shotgun (WGS) entry which is preliminary data.</text>
</comment>
<reference evidence="2 3" key="1">
    <citation type="journal article" date="2015" name="Nature">
        <title>rRNA introns, odd ribosomes, and small enigmatic genomes across a large radiation of phyla.</title>
        <authorList>
            <person name="Brown C.T."/>
            <person name="Hug L.A."/>
            <person name="Thomas B.C."/>
            <person name="Sharon I."/>
            <person name="Castelle C.J."/>
            <person name="Singh A."/>
            <person name="Wilkins M.J."/>
            <person name="Williams K.H."/>
            <person name="Banfield J.F."/>
        </authorList>
    </citation>
    <scope>NUCLEOTIDE SEQUENCE [LARGE SCALE GENOMIC DNA]</scope>
</reference>
<evidence type="ECO:0000313" key="2">
    <source>
        <dbReference type="EMBL" id="KKW05779.1"/>
    </source>
</evidence>
<protein>
    <recommendedName>
        <fullName evidence="4">Rubredoxin-like domain-containing protein</fullName>
    </recommendedName>
</protein>
<evidence type="ECO:0008006" key="4">
    <source>
        <dbReference type="Google" id="ProtNLM"/>
    </source>
</evidence>
<organism evidence="2 3">
    <name type="scientific">candidate division CPR1 bacterium GW2011_GWC1_49_13</name>
    <dbReference type="NCBI Taxonomy" id="1618342"/>
    <lineage>
        <taxon>Bacteria</taxon>
        <taxon>candidate division CPR1</taxon>
    </lineage>
</organism>
<dbReference type="STRING" id="1618342.UY40_C0008G0006"/>
<sequence length="55" mass="6127">MEEEKTQTYVCTECGHEGPEQDVCPECGGTMVPEEEMGMDEVEGEELVADEDEEL</sequence>
<proteinExistence type="predicted"/>
<name>A0A0G1YHB1_9BACT</name>
<feature type="region of interest" description="Disordered" evidence="1">
    <location>
        <begin position="34"/>
        <end position="55"/>
    </location>
</feature>
<dbReference type="AlphaFoldDB" id="A0A0G1YHB1"/>
<dbReference type="Proteomes" id="UP000034119">
    <property type="component" value="Unassembled WGS sequence"/>
</dbReference>
<dbReference type="EMBL" id="LCPW01000008">
    <property type="protein sequence ID" value="KKW05779.1"/>
    <property type="molecule type" value="Genomic_DNA"/>
</dbReference>